<reference evidence="1 2" key="1">
    <citation type="journal article" date="2023" name="Nucleic Acids Res.">
        <title>The hologenome of Daphnia magna reveals possible DNA methylation and microbiome-mediated evolution of the host genome.</title>
        <authorList>
            <person name="Chaturvedi A."/>
            <person name="Li X."/>
            <person name="Dhandapani V."/>
            <person name="Marshall H."/>
            <person name="Kissane S."/>
            <person name="Cuenca-Cambronero M."/>
            <person name="Asole G."/>
            <person name="Calvet F."/>
            <person name="Ruiz-Romero M."/>
            <person name="Marangio P."/>
            <person name="Guigo R."/>
            <person name="Rago D."/>
            <person name="Mirbahai L."/>
            <person name="Eastwood N."/>
            <person name="Colbourne J.K."/>
            <person name="Zhou J."/>
            <person name="Mallon E."/>
            <person name="Orsini L."/>
        </authorList>
    </citation>
    <scope>NUCLEOTIDE SEQUENCE [LARGE SCALE GENOMIC DNA]</scope>
    <source>
        <strain evidence="1">LRV0_1</strain>
    </source>
</reference>
<gene>
    <name evidence="1" type="ORF">OUZ56_025561</name>
</gene>
<protein>
    <submittedName>
        <fullName evidence="1">Uncharacterized protein</fullName>
    </submittedName>
</protein>
<keyword evidence="2" id="KW-1185">Reference proteome</keyword>
<sequence length="90" mass="10299">MTDIPGGRFRSSSGWLHPIVSLDRSWTALQCPDGRQQHEEHIEQSLVEEFSTIIPDQCEALPFQNHEKDQLHRSKKDSIVTVRCIDGSQD</sequence>
<dbReference type="EMBL" id="JAOYFB010000004">
    <property type="protein sequence ID" value="KAK4013327.1"/>
    <property type="molecule type" value="Genomic_DNA"/>
</dbReference>
<dbReference type="Proteomes" id="UP001234178">
    <property type="component" value="Unassembled WGS sequence"/>
</dbReference>
<organism evidence="1 2">
    <name type="scientific">Daphnia magna</name>
    <dbReference type="NCBI Taxonomy" id="35525"/>
    <lineage>
        <taxon>Eukaryota</taxon>
        <taxon>Metazoa</taxon>
        <taxon>Ecdysozoa</taxon>
        <taxon>Arthropoda</taxon>
        <taxon>Crustacea</taxon>
        <taxon>Branchiopoda</taxon>
        <taxon>Diplostraca</taxon>
        <taxon>Cladocera</taxon>
        <taxon>Anomopoda</taxon>
        <taxon>Daphniidae</taxon>
        <taxon>Daphnia</taxon>
    </lineage>
</organism>
<comment type="caution">
    <text evidence="1">The sequence shown here is derived from an EMBL/GenBank/DDBJ whole genome shotgun (WGS) entry which is preliminary data.</text>
</comment>
<evidence type="ECO:0000313" key="1">
    <source>
        <dbReference type="EMBL" id="KAK4013327.1"/>
    </source>
</evidence>
<name>A0ABQ9ZK67_9CRUS</name>
<accession>A0ABQ9ZK67</accession>
<proteinExistence type="predicted"/>
<evidence type="ECO:0000313" key="2">
    <source>
        <dbReference type="Proteomes" id="UP001234178"/>
    </source>
</evidence>